<evidence type="ECO:0000313" key="3">
    <source>
        <dbReference type="Proteomes" id="UP000494115"/>
    </source>
</evidence>
<organism evidence="2 3">
    <name type="scientific">Pararobbsia alpina</name>
    <dbReference type="NCBI Taxonomy" id="621374"/>
    <lineage>
        <taxon>Bacteria</taxon>
        <taxon>Pseudomonadati</taxon>
        <taxon>Pseudomonadota</taxon>
        <taxon>Betaproteobacteria</taxon>
        <taxon>Burkholderiales</taxon>
        <taxon>Burkholderiaceae</taxon>
        <taxon>Pararobbsia</taxon>
    </lineage>
</organism>
<keyword evidence="3" id="KW-1185">Reference proteome</keyword>
<dbReference type="InterPro" id="IPR036188">
    <property type="entry name" value="FAD/NAD-bd_sf"/>
</dbReference>
<dbReference type="Proteomes" id="UP000494115">
    <property type="component" value="Unassembled WGS sequence"/>
</dbReference>
<keyword evidence="1 2" id="KW-0560">Oxidoreductase</keyword>
<dbReference type="PANTHER" id="PTHR43539:SF78">
    <property type="entry name" value="FLAVIN-CONTAINING MONOOXYGENASE"/>
    <property type="match status" value="1"/>
</dbReference>
<evidence type="ECO:0000313" key="2">
    <source>
        <dbReference type="EMBL" id="CAB3793315.1"/>
    </source>
</evidence>
<dbReference type="InterPro" id="IPR036291">
    <property type="entry name" value="NAD(P)-bd_dom_sf"/>
</dbReference>
<dbReference type="GO" id="GO:0050660">
    <property type="term" value="F:flavin adenine dinucleotide binding"/>
    <property type="evidence" value="ECO:0007669"/>
    <property type="project" value="InterPro"/>
</dbReference>
<proteinExistence type="predicted"/>
<dbReference type="PIRSF" id="PIRSF000332">
    <property type="entry name" value="FMO"/>
    <property type="match status" value="1"/>
</dbReference>
<dbReference type="InterPro" id="IPR050982">
    <property type="entry name" value="Auxin_biosynth/cation_transpt"/>
</dbReference>
<dbReference type="PRINTS" id="PR00368">
    <property type="entry name" value="FADPNR"/>
</dbReference>
<gene>
    <name evidence="2" type="ORF">LMG28138_03506</name>
</gene>
<dbReference type="Gene3D" id="3.50.50.60">
    <property type="entry name" value="FAD/NAD(P)-binding domain"/>
    <property type="match status" value="1"/>
</dbReference>
<dbReference type="Pfam" id="PF13738">
    <property type="entry name" value="Pyr_redox_3"/>
    <property type="match status" value="1"/>
</dbReference>
<name>A0A6S7BC64_9BURK</name>
<dbReference type="GO" id="GO:0004324">
    <property type="term" value="F:ferredoxin-NADP+ reductase activity"/>
    <property type="evidence" value="ECO:0007669"/>
    <property type="project" value="UniProtKB-EC"/>
</dbReference>
<accession>A0A6S7BC64</accession>
<dbReference type="InterPro" id="IPR000960">
    <property type="entry name" value="Flavin_mOase"/>
</dbReference>
<dbReference type="GO" id="GO:0004497">
    <property type="term" value="F:monooxygenase activity"/>
    <property type="evidence" value="ECO:0007669"/>
    <property type="project" value="TreeGrafter"/>
</dbReference>
<dbReference type="GO" id="GO:0050661">
    <property type="term" value="F:NADP binding"/>
    <property type="evidence" value="ECO:0007669"/>
    <property type="project" value="InterPro"/>
</dbReference>
<dbReference type="GO" id="GO:0005829">
    <property type="term" value="C:cytosol"/>
    <property type="evidence" value="ECO:0007669"/>
    <property type="project" value="TreeGrafter"/>
</dbReference>
<dbReference type="EMBL" id="CADIKM010000017">
    <property type="protein sequence ID" value="CAB3793315.1"/>
    <property type="molecule type" value="Genomic_DNA"/>
</dbReference>
<dbReference type="SUPFAM" id="SSF51905">
    <property type="entry name" value="FAD/NAD(P)-binding domain"/>
    <property type="match status" value="1"/>
</dbReference>
<reference evidence="2 3" key="1">
    <citation type="submission" date="2020-04" db="EMBL/GenBank/DDBJ databases">
        <authorList>
            <person name="De Canck E."/>
        </authorList>
    </citation>
    <scope>NUCLEOTIDE SEQUENCE [LARGE SCALE GENOMIC DNA]</scope>
    <source>
        <strain evidence="2 3">LMG 28138</strain>
    </source>
</reference>
<evidence type="ECO:0000256" key="1">
    <source>
        <dbReference type="ARBA" id="ARBA00023002"/>
    </source>
</evidence>
<sequence>MDHVTDTLVIGAGPAGLAVAACLKKRDVPFLVVDRAATIGSSWRRHYDRLHLHTDRSHSALPYLPFPKGTPRYPSREHVIGYLEQYARHFQLAPHFGEEVQALRVVEQGWAATTSAGVYRSPRVVVASGYNAVPHEPRWPGQERFGGHIMHSSAYRNGEPFRGQRVLVIGFGNSGGEIAVDLHEHGAQVAVAVRGPVNIIPRDILGIPVLSVGIALSRLPTRVSDALAAPFVRLIMGDITRLGFRKLAMGPLAQIRNTARVPLIDVGTIKLIREGYIEVVGDVREMSVTGVTFDDGRSLHFDAIVVATGFRPRTDAFLEAQDDVSGMWRAGTSGVMGTGQGLYFCGFIVSPTGMLREIGIEAQRIAEDIARTRH</sequence>
<dbReference type="EC" id="1.18.1.2" evidence="2"/>
<dbReference type="RefSeq" id="WP_175106024.1">
    <property type="nucleotide sequence ID" value="NZ_CADIKM010000017.1"/>
</dbReference>
<dbReference type="PRINTS" id="PR00469">
    <property type="entry name" value="PNDRDTASEII"/>
</dbReference>
<protein>
    <submittedName>
        <fullName evidence="2">Ferredoxin--NADP reductase</fullName>
        <ecNumber evidence="2">1.18.1.2</ecNumber>
    </submittedName>
</protein>
<dbReference type="AlphaFoldDB" id="A0A6S7BC64"/>
<dbReference type="SUPFAM" id="SSF51735">
    <property type="entry name" value="NAD(P)-binding Rossmann-fold domains"/>
    <property type="match status" value="1"/>
</dbReference>
<dbReference type="PANTHER" id="PTHR43539">
    <property type="entry name" value="FLAVIN-BINDING MONOOXYGENASE-LIKE PROTEIN (AFU_ORTHOLOGUE AFUA_4G09220)"/>
    <property type="match status" value="1"/>
</dbReference>